<reference evidence="1 2" key="1">
    <citation type="submission" date="2015-01" db="EMBL/GenBank/DDBJ databases">
        <title>Genome Assembly of Bacillus badius MTCC 1458.</title>
        <authorList>
            <person name="Verma A."/>
            <person name="Khatri I."/>
            <person name="Mual P."/>
            <person name="Subramanian S."/>
            <person name="Krishnamurthi S."/>
        </authorList>
    </citation>
    <scope>NUCLEOTIDE SEQUENCE [LARGE SCALE GENOMIC DNA]</scope>
    <source>
        <strain evidence="1 2">MTCC 1458</strain>
    </source>
</reference>
<proteinExistence type="predicted"/>
<dbReference type="EMBL" id="JXLP01000003">
    <property type="protein sequence ID" value="KIL79383.1"/>
    <property type="molecule type" value="Genomic_DNA"/>
</dbReference>
<gene>
    <name evidence="1" type="ORF">SD77_3249</name>
</gene>
<comment type="caution">
    <text evidence="1">The sequence shown here is derived from an EMBL/GenBank/DDBJ whole genome shotgun (WGS) entry which is preliminary data.</text>
</comment>
<evidence type="ECO:0008006" key="3">
    <source>
        <dbReference type="Google" id="ProtNLM"/>
    </source>
</evidence>
<organism evidence="1 2">
    <name type="scientific">Bacillus badius</name>
    <dbReference type="NCBI Taxonomy" id="1455"/>
    <lineage>
        <taxon>Bacteria</taxon>
        <taxon>Bacillati</taxon>
        <taxon>Bacillota</taxon>
        <taxon>Bacilli</taxon>
        <taxon>Bacillales</taxon>
        <taxon>Bacillaceae</taxon>
        <taxon>Pseudobacillus</taxon>
    </lineage>
</organism>
<dbReference type="Proteomes" id="UP000031982">
    <property type="component" value="Unassembled WGS sequence"/>
</dbReference>
<sequence length="41" mass="4583">MTVHCLLVLPLEGVQAPDRLGLCLCFQNGTILAFIFHNKKK</sequence>
<name>A0ABR5AYT1_BACBA</name>
<protein>
    <recommendedName>
        <fullName evidence="3">Ribose 5-phosphate isomerase B</fullName>
    </recommendedName>
</protein>
<accession>A0ABR5AYT1</accession>
<keyword evidence="2" id="KW-1185">Reference proteome</keyword>
<evidence type="ECO:0000313" key="2">
    <source>
        <dbReference type="Proteomes" id="UP000031982"/>
    </source>
</evidence>
<evidence type="ECO:0000313" key="1">
    <source>
        <dbReference type="EMBL" id="KIL79383.1"/>
    </source>
</evidence>